<dbReference type="SUPFAM" id="SSF47699">
    <property type="entry name" value="Bifunctional inhibitor/lipid-transfer protein/seed storage 2S albumin"/>
    <property type="match status" value="2"/>
</dbReference>
<sequence length="462" mass="48792">MALRGIDMGLALILVSMLWARAAAQSGCTSVLIGMAPCLNYVSGSSSTPSSSCCSQLASVVQSQPQCLCTVLNGGGASLGVTINQTLALELPAACNVQTPPASKCNAANGPTTSPVGSPEPEGSPSDSSTSSSTSEHPIPMAFTKMEMGLVLVLVTMLWAGASAQSSCTNVIISMSPCLNYITGNTSTPSSGCCSQLASVVRSQPQCLCQVLNGGSSSLGININQTQALALPGACNVQTPPLSSCNGKNPYSNSHFNCKTRSASKTVPSTEELPFPDTILRLKAFFFSRNLSIGGAQPSFKAQSPARDVKPFSMSSTRLVDPGGKGSPLIESNPIKHRRVKFTHPVASVFLFQQRDRETEIRERKRKVSSKQNKGTSYQPSEPMLYTNNCGFFGSAATMNLCSKCYRDYHMKEEHEAFAKATMEKSLNPQPQPQSTQLPQSGFSTESSKPVGPSSSSSKLPK</sequence>
<dbReference type="InterPro" id="IPR000528">
    <property type="entry name" value="Plant_nsLTP"/>
</dbReference>
<keyword evidence="4" id="KW-1003">Cell membrane</keyword>
<dbReference type="GO" id="GO:0098552">
    <property type="term" value="C:side of membrane"/>
    <property type="evidence" value="ECO:0007669"/>
    <property type="project" value="UniProtKB-KW"/>
</dbReference>
<feature type="region of interest" description="Disordered" evidence="13">
    <location>
        <begin position="420"/>
        <end position="462"/>
    </location>
</feature>
<proteinExistence type="inferred from homology"/>
<dbReference type="SUPFAM" id="SSF57716">
    <property type="entry name" value="Glucocorticoid receptor-like (DNA-binding domain)"/>
    <property type="match status" value="1"/>
</dbReference>
<dbReference type="InterPro" id="IPR043325">
    <property type="entry name" value="LTSS"/>
</dbReference>
<feature type="compositionally biased region" description="Polar residues" evidence="13">
    <location>
        <begin position="370"/>
        <end position="381"/>
    </location>
</feature>
<dbReference type="EMBL" id="JAZDWU010000009">
    <property type="protein sequence ID" value="KAK9992660.1"/>
    <property type="molecule type" value="Genomic_DNA"/>
</dbReference>
<reference evidence="16 17" key="1">
    <citation type="submission" date="2024-01" db="EMBL/GenBank/DDBJ databases">
        <title>A telomere-to-telomere, gap-free genome of sweet tea (Lithocarpus litseifolius).</title>
        <authorList>
            <person name="Zhou J."/>
        </authorList>
    </citation>
    <scope>NUCLEOTIDE SEQUENCE [LARGE SCALE GENOMIC DNA]</scope>
    <source>
        <strain evidence="16">Zhou-2022a</strain>
        <tissue evidence="16">Leaf</tissue>
    </source>
</reference>
<dbReference type="PANTHER" id="PTHR33044">
    <property type="entry name" value="BIFUNCTIONAL INHIBITOR/LIPID-TRANSFER PROTEIN/SEED STORAGE 2S ALBUMIN SUPERFAMILY PROTEIN-RELATED"/>
    <property type="match status" value="1"/>
</dbReference>
<evidence type="ECO:0000256" key="4">
    <source>
        <dbReference type="ARBA" id="ARBA00022475"/>
    </source>
</evidence>
<keyword evidence="9" id="KW-0862">Zinc</keyword>
<keyword evidence="10" id="KW-1015">Disulfide bond</keyword>
<keyword evidence="11" id="KW-0325">Glycoprotein</keyword>
<evidence type="ECO:0000256" key="11">
    <source>
        <dbReference type="ARBA" id="ARBA00023180"/>
    </source>
</evidence>
<feature type="domain" description="A20-type" evidence="15">
    <location>
        <begin position="379"/>
        <end position="414"/>
    </location>
</feature>
<feature type="region of interest" description="Disordered" evidence="13">
    <location>
        <begin position="298"/>
        <end position="332"/>
    </location>
</feature>
<keyword evidence="6" id="KW-0479">Metal-binding</keyword>
<dbReference type="InterPro" id="IPR036312">
    <property type="entry name" value="Bifun_inhib/LTP/seed_sf"/>
</dbReference>
<evidence type="ECO:0000256" key="1">
    <source>
        <dbReference type="ARBA" id="ARBA00003732"/>
    </source>
</evidence>
<dbReference type="Gene3D" id="1.20.5.4770">
    <property type="match status" value="1"/>
</dbReference>
<name>A0AAW2C2Z4_9ROSI</name>
<gene>
    <name evidence="16" type="ORF">SO802_027645</name>
</gene>
<keyword evidence="8" id="KW-0863">Zinc-finger</keyword>
<evidence type="ECO:0000256" key="10">
    <source>
        <dbReference type="ARBA" id="ARBA00023157"/>
    </source>
</evidence>
<keyword evidence="7 14" id="KW-0732">Signal</keyword>
<evidence type="ECO:0000256" key="8">
    <source>
        <dbReference type="ARBA" id="ARBA00022771"/>
    </source>
</evidence>
<dbReference type="GO" id="GO:0008270">
    <property type="term" value="F:zinc ion binding"/>
    <property type="evidence" value="ECO:0007669"/>
    <property type="project" value="UniProtKB-KW"/>
</dbReference>
<evidence type="ECO:0000259" key="15">
    <source>
        <dbReference type="PROSITE" id="PS51036"/>
    </source>
</evidence>
<evidence type="ECO:0000256" key="7">
    <source>
        <dbReference type="ARBA" id="ARBA00022729"/>
    </source>
</evidence>
<dbReference type="PROSITE" id="PS51036">
    <property type="entry name" value="ZF_A20"/>
    <property type="match status" value="1"/>
</dbReference>
<comment type="function">
    <text evidence="1">May be involved in environmental stress response.</text>
</comment>
<keyword evidence="17" id="KW-1185">Reference proteome</keyword>
<evidence type="ECO:0000313" key="16">
    <source>
        <dbReference type="EMBL" id="KAK9992660.1"/>
    </source>
</evidence>
<dbReference type="Pfam" id="PF01754">
    <property type="entry name" value="zf-A20"/>
    <property type="match status" value="1"/>
</dbReference>
<feature type="signal peptide" evidence="14">
    <location>
        <begin position="1"/>
        <end position="24"/>
    </location>
</feature>
<protein>
    <recommendedName>
        <fullName evidence="15">A20-type domain-containing protein</fullName>
    </recommendedName>
</protein>
<comment type="similarity">
    <text evidence="3">Belongs to the plant LTP family.</text>
</comment>
<dbReference type="GO" id="GO:0008289">
    <property type="term" value="F:lipid binding"/>
    <property type="evidence" value="ECO:0007669"/>
    <property type="project" value="InterPro"/>
</dbReference>
<comment type="caution">
    <text evidence="16">The sequence shown here is derived from an EMBL/GenBank/DDBJ whole genome shotgun (WGS) entry which is preliminary data.</text>
</comment>
<keyword evidence="5" id="KW-0472">Membrane</keyword>
<dbReference type="Gene3D" id="1.10.110.10">
    <property type="entry name" value="Plant lipid-transfer and hydrophobic proteins"/>
    <property type="match status" value="2"/>
</dbReference>
<dbReference type="Proteomes" id="UP001459277">
    <property type="component" value="Unassembled WGS sequence"/>
</dbReference>
<organism evidence="16 17">
    <name type="scientific">Lithocarpus litseifolius</name>
    <dbReference type="NCBI Taxonomy" id="425828"/>
    <lineage>
        <taxon>Eukaryota</taxon>
        <taxon>Viridiplantae</taxon>
        <taxon>Streptophyta</taxon>
        <taxon>Embryophyta</taxon>
        <taxon>Tracheophyta</taxon>
        <taxon>Spermatophyta</taxon>
        <taxon>Magnoliopsida</taxon>
        <taxon>eudicotyledons</taxon>
        <taxon>Gunneridae</taxon>
        <taxon>Pentapetalae</taxon>
        <taxon>rosids</taxon>
        <taxon>fabids</taxon>
        <taxon>Fagales</taxon>
        <taxon>Fagaceae</taxon>
        <taxon>Lithocarpus</taxon>
    </lineage>
</organism>
<dbReference type="SMART" id="SM00259">
    <property type="entry name" value="ZnF_A20"/>
    <property type="match status" value="1"/>
</dbReference>
<evidence type="ECO:0000256" key="14">
    <source>
        <dbReference type="SAM" id="SignalP"/>
    </source>
</evidence>
<comment type="subcellular location">
    <subcellularLocation>
        <location evidence="2">Cell membrane</location>
        <topology evidence="2">Lipid-anchor</topology>
        <topology evidence="2">GPI-anchor</topology>
    </subcellularLocation>
</comment>
<dbReference type="Pfam" id="PF14368">
    <property type="entry name" value="LTP_2"/>
    <property type="match status" value="2"/>
</dbReference>
<evidence type="ECO:0000313" key="17">
    <source>
        <dbReference type="Proteomes" id="UP001459277"/>
    </source>
</evidence>
<evidence type="ECO:0000256" key="6">
    <source>
        <dbReference type="ARBA" id="ARBA00022723"/>
    </source>
</evidence>
<feature type="compositionally biased region" description="Low complexity" evidence="13">
    <location>
        <begin position="433"/>
        <end position="462"/>
    </location>
</feature>
<evidence type="ECO:0000256" key="12">
    <source>
        <dbReference type="ARBA" id="ARBA00023288"/>
    </source>
</evidence>
<feature type="chain" id="PRO_5043845012" description="A20-type domain-containing protein" evidence="14">
    <location>
        <begin position="25"/>
        <end position="462"/>
    </location>
</feature>
<evidence type="ECO:0000256" key="2">
    <source>
        <dbReference type="ARBA" id="ARBA00004609"/>
    </source>
</evidence>
<dbReference type="InterPro" id="IPR016140">
    <property type="entry name" value="Bifunc_inhib/LTP/seed_store"/>
</dbReference>
<dbReference type="SMART" id="SM00499">
    <property type="entry name" value="AAI"/>
    <property type="match status" value="2"/>
</dbReference>
<keyword evidence="5" id="KW-0336">GPI-anchor</keyword>
<dbReference type="FunFam" id="1.10.110.10:FF:000001">
    <property type="entry name" value="Bifunctional inhibitor/lipid-transfer protein/seed storage 2S albumin superfamily protein"/>
    <property type="match status" value="2"/>
</dbReference>
<dbReference type="GO" id="GO:0003677">
    <property type="term" value="F:DNA binding"/>
    <property type="evidence" value="ECO:0007669"/>
    <property type="project" value="InterPro"/>
</dbReference>
<accession>A0AAW2C2Z4</accession>
<dbReference type="AlphaFoldDB" id="A0AAW2C2Z4"/>
<dbReference type="PRINTS" id="PR00382">
    <property type="entry name" value="LIPIDTRNSFER"/>
</dbReference>
<feature type="region of interest" description="Disordered" evidence="13">
    <location>
        <begin position="106"/>
        <end position="137"/>
    </location>
</feature>
<evidence type="ECO:0000256" key="13">
    <source>
        <dbReference type="SAM" id="MobiDB-lite"/>
    </source>
</evidence>
<evidence type="ECO:0000256" key="9">
    <source>
        <dbReference type="ARBA" id="ARBA00022833"/>
    </source>
</evidence>
<evidence type="ECO:0000256" key="5">
    <source>
        <dbReference type="ARBA" id="ARBA00022622"/>
    </source>
</evidence>
<feature type="compositionally biased region" description="Low complexity" evidence="13">
    <location>
        <begin position="113"/>
        <end position="136"/>
    </location>
</feature>
<dbReference type="CDD" id="cd00010">
    <property type="entry name" value="AAI_LTSS"/>
    <property type="match status" value="2"/>
</dbReference>
<dbReference type="InterPro" id="IPR002653">
    <property type="entry name" value="Znf_A20"/>
</dbReference>
<keyword evidence="12" id="KW-0449">Lipoprotein</keyword>
<dbReference type="GO" id="GO:0005886">
    <property type="term" value="C:plasma membrane"/>
    <property type="evidence" value="ECO:0007669"/>
    <property type="project" value="UniProtKB-SubCell"/>
</dbReference>
<dbReference type="GO" id="GO:0006869">
    <property type="term" value="P:lipid transport"/>
    <property type="evidence" value="ECO:0007669"/>
    <property type="project" value="InterPro"/>
</dbReference>
<evidence type="ECO:0000256" key="3">
    <source>
        <dbReference type="ARBA" id="ARBA00009748"/>
    </source>
</evidence>
<feature type="region of interest" description="Disordered" evidence="13">
    <location>
        <begin position="359"/>
        <end position="381"/>
    </location>
</feature>